<gene>
    <name evidence="7" type="ORF">INF28_12270</name>
</gene>
<feature type="domain" description="Flavodoxin-like" evidence="6">
    <location>
        <begin position="257"/>
        <end position="397"/>
    </location>
</feature>
<name>A0A9D5M275_9FIRM</name>
<dbReference type="InterPro" id="IPR036866">
    <property type="entry name" value="RibonucZ/Hydroxyglut_hydro"/>
</dbReference>
<reference evidence="7" key="1">
    <citation type="submission" date="2020-10" db="EMBL/GenBank/DDBJ databases">
        <title>ChiBAC.</title>
        <authorList>
            <person name="Zenner C."/>
            <person name="Hitch T.C.A."/>
            <person name="Clavel T."/>
        </authorList>
    </citation>
    <scope>NUCLEOTIDE SEQUENCE</scope>
    <source>
        <strain evidence="7">DSM 107454</strain>
    </source>
</reference>
<dbReference type="SUPFAM" id="SSF52218">
    <property type="entry name" value="Flavoproteins"/>
    <property type="match status" value="1"/>
</dbReference>
<dbReference type="AlphaFoldDB" id="A0A9D5M275"/>
<evidence type="ECO:0000256" key="5">
    <source>
        <dbReference type="ARBA" id="ARBA00023004"/>
    </source>
</evidence>
<dbReference type="InterPro" id="IPR001279">
    <property type="entry name" value="Metallo-B-lactamas"/>
</dbReference>
<dbReference type="GO" id="GO:0016651">
    <property type="term" value="F:oxidoreductase activity, acting on NAD(P)H"/>
    <property type="evidence" value="ECO:0007669"/>
    <property type="project" value="UniProtKB-ARBA"/>
</dbReference>
<dbReference type="RefSeq" id="WP_226393759.1">
    <property type="nucleotide sequence ID" value="NZ_JADCKB010000043.1"/>
</dbReference>
<dbReference type="CDD" id="cd07709">
    <property type="entry name" value="flavodiiron_proteins_MBL-fold"/>
    <property type="match status" value="1"/>
</dbReference>
<dbReference type="InterPro" id="IPR016440">
    <property type="entry name" value="Rubredoxin-O_OxRdtase"/>
</dbReference>
<evidence type="ECO:0000259" key="6">
    <source>
        <dbReference type="PROSITE" id="PS50902"/>
    </source>
</evidence>
<evidence type="ECO:0000256" key="1">
    <source>
        <dbReference type="ARBA" id="ARBA00001962"/>
    </source>
</evidence>
<dbReference type="InterPro" id="IPR001226">
    <property type="entry name" value="Flavodoxin_CS"/>
</dbReference>
<comment type="cofactor">
    <cofactor evidence="1">
        <name>Fe cation</name>
        <dbReference type="ChEBI" id="CHEBI:24875"/>
    </cofactor>
</comment>
<evidence type="ECO:0000256" key="2">
    <source>
        <dbReference type="ARBA" id="ARBA00007121"/>
    </source>
</evidence>
<dbReference type="PANTHER" id="PTHR32145:SF11">
    <property type="entry name" value="DIFLAVIN FLAVOPROTEIN A 2-RELATED"/>
    <property type="match status" value="1"/>
</dbReference>
<dbReference type="PROSITE" id="PS00201">
    <property type="entry name" value="FLAVODOXIN"/>
    <property type="match status" value="1"/>
</dbReference>
<dbReference type="Pfam" id="PF19583">
    <property type="entry name" value="ODP"/>
    <property type="match status" value="1"/>
</dbReference>
<accession>A0A9D5M275</accession>
<dbReference type="InterPro" id="IPR029039">
    <property type="entry name" value="Flavoprotein-like_sf"/>
</dbReference>
<evidence type="ECO:0000313" key="8">
    <source>
        <dbReference type="Proteomes" id="UP000806542"/>
    </source>
</evidence>
<evidence type="ECO:0000256" key="4">
    <source>
        <dbReference type="ARBA" id="ARBA00022982"/>
    </source>
</evidence>
<evidence type="ECO:0000313" key="7">
    <source>
        <dbReference type="EMBL" id="MBE5041227.1"/>
    </source>
</evidence>
<keyword evidence="8" id="KW-1185">Reference proteome</keyword>
<sequence length="400" mass="44844">MASCRIGNDIYSVGILNPAMRIFDVVMRTDYGTTYNSFLVRGTEKTALIEVSHATYFNQYLDNIKEVCEPAEIDYIILNHCEPDHSGALAQLLPYCPKAEVVVSRAGSIYLKNITNREDYPVRIAKDKDSLDLGGKTLSFINAPFLHWPDSMFTWCPEEKTLFPCDMFGAHYCEPYTFDYHTAYPDKYEIAFQGYYDAIFGPFKPYVISGMEKIKDLDIERICTSHGPVITKEGRLSYVMEKYREWSAPAPKTQKQIPLFYCSAYGNTRKIANAIADGIREVLPEANVCTYDLNHNDLGEMAGLLNSSDAFCVGSPTLNADAVAPIWMLLSHVDAINNKKKPVLAFGSYGWSGEAIPNLTARLTGLKMNVFEDGFKVTFVPSEDDLSAAKETGRRFAQSL</sequence>
<evidence type="ECO:0000256" key="3">
    <source>
        <dbReference type="ARBA" id="ARBA00022448"/>
    </source>
</evidence>
<keyword evidence="4" id="KW-0249">Electron transport</keyword>
<dbReference type="PANTHER" id="PTHR32145">
    <property type="entry name" value="DIFLAVIN FLAVOPROTEIN A 2-RELATED"/>
    <property type="match status" value="1"/>
</dbReference>
<dbReference type="InterPro" id="IPR045761">
    <property type="entry name" value="ODP_dom"/>
</dbReference>
<dbReference type="Proteomes" id="UP000806542">
    <property type="component" value="Unassembled WGS sequence"/>
</dbReference>
<dbReference type="GO" id="GO:0046872">
    <property type="term" value="F:metal ion binding"/>
    <property type="evidence" value="ECO:0007669"/>
    <property type="project" value="InterPro"/>
</dbReference>
<dbReference type="SMART" id="SM00849">
    <property type="entry name" value="Lactamase_B"/>
    <property type="match status" value="1"/>
</dbReference>
<dbReference type="InterPro" id="IPR008254">
    <property type="entry name" value="Flavodoxin/NO_synth"/>
</dbReference>
<dbReference type="GO" id="GO:0010181">
    <property type="term" value="F:FMN binding"/>
    <property type="evidence" value="ECO:0007669"/>
    <property type="project" value="InterPro"/>
</dbReference>
<dbReference type="SUPFAM" id="SSF56281">
    <property type="entry name" value="Metallo-hydrolase/oxidoreductase"/>
    <property type="match status" value="1"/>
</dbReference>
<dbReference type="InterPro" id="IPR051285">
    <property type="entry name" value="NADH_oxidoreductase_modular"/>
</dbReference>
<dbReference type="Pfam" id="PF00258">
    <property type="entry name" value="Flavodoxin_1"/>
    <property type="match status" value="1"/>
</dbReference>
<keyword evidence="5" id="KW-0408">Iron</keyword>
<organism evidence="7 8">
    <name type="scientific">Ructibacterium gallinarum</name>
    <dbReference type="NCBI Taxonomy" id="2779355"/>
    <lineage>
        <taxon>Bacteria</taxon>
        <taxon>Bacillati</taxon>
        <taxon>Bacillota</taxon>
        <taxon>Clostridia</taxon>
        <taxon>Eubacteriales</taxon>
        <taxon>Oscillospiraceae</taxon>
        <taxon>Ructibacterium</taxon>
    </lineage>
</organism>
<dbReference type="Gene3D" id="3.60.15.10">
    <property type="entry name" value="Ribonuclease Z/Hydroxyacylglutathione hydrolase-like"/>
    <property type="match status" value="1"/>
</dbReference>
<dbReference type="PIRSF" id="PIRSF005243">
    <property type="entry name" value="ROO"/>
    <property type="match status" value="1"/>
</dbReference>
<dbReference type="GO" id="GO:0009055">
    <property type="term" value="F:electron transfer activity"/>
    <property type="evidence" value="ECO:0007669"/>
    <property type="project" value="InterPro"/>
</dbReference>
<dbReference type="PROSITE" id="PS50902">
    <property type="entry name" value="FLAVODOXIN_LIKE"/>
    <property type="match status" value="1"/>
</dbReference>
<comment type="similarity">
    <text evidence="2">In the N-terminal section; belongs to the zinc metallo-hydrolase group 3 family.</text>
</comment>
<dbReference type="EMBL" id="JADCKB010000043">
    <property type="protein sequence ID" value="MBE5041227.1"/>
    <property type="molecule type" value="Genomic_DNA"/>
</dbReference>
<comment type="caution">
    <text evidence="7">The sequence shown here is derived from an EMBL/GenBank/DDBJ whole genome shotgun (WGS) entry which is preliminary data.</text>
</comment>
<protein>
    <submittedName>
        <fullName evidence="7">FprA family A-type flavoprotein</fullName>
    </submittedName>
</protein>
<dbReference type="Gene3D" id="3.40.50.360">
    <property type="match status" value="1"/>
</dbReference>
<proteinExistence type="inferred from homology"/>
<keyword evidence="3" id="KW-0813">Transport</keyword>